<dbReference type="RefSeq" id="WP_259094697.1">
    <property type="nucleotide sequence ID" value="NZ_BAAAZC010000005.1"/>
</dbReference>
<keyword evidence="2" id="KW-1185">Reference proteome</keyword>
<reference evidence="2" key="1">
    <citation type="journal article" date="2019" name="Int. J. Syst. Evol. Microbiol.">
        <title>The Global Catalogue of Microorganisms (GCM) 10K type strain sequencing project: providing services to taxonomists for standard genome sequencing and annotation.</title>
        <authorList>
            <consortium name="The Broad Institute Genomics Platform"/>
            <consortium name="The Broad Institute Genome Sequencing Center for Infectious Disease"/>
            <person name="Wu L."/>
            <person name="Ma J."/>
        </authorList>
    </citation>
    <scope>NUCLEOTIDE SEQUENCE [LARGE SCALE GENOMIC DNA]</scope>
    <source>
        <strain evidence="2">JCM 16601</strain>
    </source>
</reference>
<proteinExistence type="predicted"/>
<evidence type="ECO:0000313" key="2">
    <source>
        <dbReference type="Proteomes" id="UP001500742"/>
    </source>
</evidence>
<evidence type="ECO:0000313" key="1">
    <source>
        <dbReference type="EMBL" id="GAA3960769.1"/>
    </source>
</evidence>
<sequence length="208" mass="23594">MTDNLYITSYATITDNTIYGNGDAVFENRDTDTAEFLLSAYQFLEVKYPKFYKMDGLSKLGLLASEVLLKGHPFAERYKENEMGIVLTNANASLDADIKYFEGAKTVASPALFVYTLPNIVIGEISIKNKFKGENAFFVFEQFDAAFVHQYVAYLLNNNILQACICGWVDLLQENYKAVLFLVEKSENNISVPFTPDNMNNIYQFNKI</sequence>
<dbReference type="EMBL" id="BAAAZC010000005">
    <property type="protein sequence ID" value="GAA3960769.1"/>
    <property type="molecule type" value="Genomic_DNA"/>
</dbReference>
<accession>A0ABP7P743</accession>
<dbReference type="Proteomes" id="UP001500742">
    <property type="component" value="Unassembled WGS sequence"/>
</dbReference>
<gene>
    <name evidence="1" type="ORF">GCM10022210_05700</name>
</gene>
<evidence type="ECO:0008006" key="3">
    <source>
        <dbReference type="Google" id="ProtNLM"/>
    </source>
</evidence>
<protein>
    <recommendedName>
        <fullName evidence="3">Beta-ketoacyl synthase N-terminal domain-containing protein</fullName>
    </recommendedName>
</protein>
<organism evidence="1 2">
    <name type="scientific">Mucilaginibacter dorajii</name>
    <dbReference type="NCBI Taxonomy" id="692994"/>
    <lineage>
        <taxon>Bacteria</taxon>
        <taxon>Pseudomonadati</taxon>
        <taxon>Bacteroidota</taxon>
        <taxon>Sphingobacteriia</taxon>
        <taxon>Sphingobacteriales</taxon>
        <taxon>Sphingobacteriaceae</taxon>
        <taxon>Mucilaginibacter</taxon>
    </lineage>
</organism>
<name>A0ABP7P743_9SPHI</name>
<comment type="caution">
    <text evidence="1">The sequence shown here is derived from an EMBL/GenBank/DDBJ whole genome shotgun (WGS) entry which is preliminary data.</text>
</comment>